<gene>
    <name evidence="1" type="ORF">S01H1_56970</name>
</gene>
<accession>X0WHZ0</accession>
<dbReference type="EMBL" id="BARS01037132">
    <property type="protein sequence ID" value="GAG22822.1"/>
    <property type="molecule type" value="Genomic_DNA"/>
</dbReference>
<reference evidence="1" key="1">
    <citation type="journal article" date="2014" name="Front. Microbiol.">
        <title>High frequency of phylogenetically diverse reductive dehalogenase-homologous genes in deep subseafloor sedimentary metagenomes.</title>
        <authorList>
            <person name="Kawai M."/>
            <person name="Futagami T."/>
            <person name="Toyoda A."/>
            <person name="Takaki Y."/>
            <person name="Nishi S."/>
            <person name="Hori S."/>
            <person name="Arai W."/>
            <person name="Tsubouchi T."/>
            <person name="Morono Y."/>
            <person name="Uchiyama I."/>
            <person name="Ito T."/>
            <person name="Fujiyama A."/>
            <person name="Inagaki F."/>
            <person name="Takami H."/>
        </authorList>
    </citation>
    <scope>NUCLEOTIDE SEQUENCE</scope>
    <source>
        <strain evidence="1">Expedition CK06-06</strain>
    </source>
</reference>
<comment type="caution">
    <text evidence="1">The sequence shown here is derived from an EMBL/GenBank/DDBJ whole genome shotgun (WGS) entry which is preliminary data.</text>
</comment>
<sequence>MALKIADFIRNTTESLKPLHIAYTQAMWEAATSGTEGANESEKSAQAELMRFWADETRFEQAKEFHEDGTASDERTARLIKRIYLAAAKAQQDENSIVRITQLEAEIRDQYYNFRAQVDGK</sequence>
<proteinExistence type="predicted"/>
<evidence type="ECO:0000313" key="1">
    <source>
        <dbReference type="EMBL" id="GAG22822.1"/>
    </source>
</evidence>
<protein>
    <submittedName>
        <fullName evidence="1">Uncharacterized protein</fullName>
    </submittedName>
</protein>
<dbReference type="AlphaFoldDB" id="X0WHZ0"/>
<feature type="non-terminal residue" evidence="1">
    <location>
        <position position="121"/>
    </location>
</feature>
<name>X0WHZ0_9ZZZZ</name>
<organism evidence="1">
    <name type="scientific">marine sediment metagenome</name>
    <dbReference type="NCBI Taxonomy" id="412755"/>
    <lineage>
        <taxon>unclassified sequences</taxon>
        <taxon>metagenomes</taxon>
        <taxon>ecological metagenomes</taxon>
    </lineage>
</organism>